<evidence type="ECO:0000256" key="10">
    <source>
        <dbReference type="ARBA" id="ARBA00023180"/>
    </source>
</evidence>
<feature type="transmembrane region" description="Helical" evidence="16">
    <location>
        <begin position="152"/>
        <end position="170"/>
    </location>
</feature>
<protein>
    <recommendedName>
        <fullName evidence="12">Sugar phosphate exchanger 3</fullName>
    </recommendedName>
    <alternativeName>
        <fullName evidence="13">Solute carrier family 37 member 3</fullName>
    </alternativeName>
</protein>
<keyword evidence="9 16" id="KW-0472">Membrane</keyword>
<dbReference type="PROSITE" id="PS50850">
    <property type="entry name" value="MFS"/>
    <property type="match status" value="1"/>
</dbReference>
<feature type="transmembrane region" description="Helical" evidence="16">
    <location>
        <begin position="207"/>
        <end position="229"/>
    </location>
</feature>
<name>A0A8C8WVN2_PANLE</name>
<feature type="transmembrane region" description="Helical" evidence="16">
    <location>
        <begin position="333"/>
        <end position="353"/>
    </location>
</feature>
<dbReference type="PIRSF" id="PIRSF002808">
    <property type="entry name" value="Hexose_phosphate_transp"/>
    <property type="match status" value="1"/>
</dbReference>
<feature type="transmembrane region" description="Helical" evidence="16">
    <location>
        <begin position="113"/>
        <end position="132"/>
    </location>
</feature>
<evidence type="ECO:0000256" key="3">
    <source>
        <dbReference type="ARBA" id="ARBA00009598"/>
    </source>
</evidence>
<dbReference type="Ensembl" id="ENSPLOT00000009501.1">
    <property type="protein sequence ID" value="ENSPLOP00000008580.1"/>
    <property type="gene ID" value="ENSPLOG00000006322.1"/>
</dbReference>
<keyword evidence="10" id="KW-0325">Glycoprotein</keyword>
<dbReference type="FunFam" id="1.20.1250.20:FF:000132">
    <property type="entry name" value="sugar phosphate exchanger 3 isoform X1"/>
    <property type="match status" value="1"/>
</dbReference>
<feature type="transmembrane region" description="Helical" evidence="16">
    <location>
        <begin position="177"/>
        <end position="201"/>
    </location>
</feature>
<organism evidence="18 19">
    <name type="scientific">Panthera leo</name>
    <name type="common">Lion</name>
    <dbReference type="NCBI Taxonomy" id="9689"/>
    <lineage>
        <taxon>Eukaryota</taxon>
        <taxon>Metazoa</taxon>
        <taxon>Chordata</taxon>
        <taxon>Craniata</taxon>
        <taxon>Vertebrata</taxon>
        <taxon>Euteleostomi</taxon>
        <taxon>Mammalia</taxon>
        <taxon>Eutheria</taxon>
        <taxon>Laurasiatheria</taxon>
        <taxon>Carnivora</taxon>
        <taxon>Feliformia</taxon>
        <taxon>Felidae</taxon>
        <taxon>Pantherinae</taxon>
        <taxon>Panthera</taxon>
    </lineage>
</organism>
<evidence type="ECO:0000256" key="11">
    <source>
        <dbReference type="ARBA" id="ARBA00023228"/>
    </source>
</evidence>
<dbReference type="Pfam" id="PF07690">
    <property type="entry name" value="MFS_1"/>
    <property type="match status" value="1"/>
</dbReference>
<keyword evidence="5" id="KW-0762">Sugar transport</keyword>
<feature type="transmembrane region" description="Helical" evidence="16">
    <location>
        <begin position="292"/>
        <end position="313"/>
    </location>
</feature>
<keyword evidence="6 16" id="KW-0812">Transmembrane</keyword>
<dbReference type="FunFam" id="1.20.1250.20:FF:000028">
    <property type="entry name" value="Sugar phosphate exchanger 3 isoform 1"/>
    <property type="match status" value="1"/>
</dbReference>
<feature type="domain" description="Major facilitator superfamily (MFS) profile" evidence="17">
    <location>
        <begin position="23"/>
        <end position="464"/>
    </location>
</feature>
<evidence type="ECO:0000256" key="13">
    <source>
        <dbReference type="ARBA" id="ARBA00042039"/>
    </source>
</evidence>
<dbReference type="Gene3D" id="1.20.1250.20">
    <property type="entry name" value="MFS general substrate transporter like domains"/>
    <property type="match status" value="2"/>
</dbReference>
<dbReference type="InterPro" id="IPR036259">
    <property type="entry name" value="MFS_trans_sf"/>
</dbReference>
<dbReference type="CDD" id="cd17342">
    <property type="entry name" value="MFS_SLC37A3"/>
    <property type="match status" value="1"/>
</dbReference>
<keyword evidence="19" id="KW-1185">Reference proteome</keyword>
<evidence type="ECO:0000256" key="1">
    <source>
        <dbReference type="ARBA" id="ARBA00004155"/>
    </source>
</evidence>
<evidence type="ECO:0000256" key="7">
    <source>
        <dbReference type="ARBA" id="ARBA00022824"/>
    </source>
</evidence>
<dbReference type="GeneTree" id="ENSGT00940000163296"/>
<dbReference type="Proteomes" id="UP000694399">
    <property type="component" value="Chromosome A3"/>
</dbReference>
<accession>A0A8C8WVN2</accession>
<proteinExistence type="inferred from homology"/>
<evidence type="ECO:0000256" key="2">
    <source>
        <dbReference type="ARBA" id="ARBA00004477"/>
    </source>
</evidence>
<dbReference type="InterPro" id="IPR011701">
    <property type="entry name" value="MFS"/>
</dbReference>
<evidence type="ECO:0000256" key="9">
    <source>
        <dbReference type="ARBA" id="ARBA00023136"/>
    </source>
</evidence>
<feature type="transmembrane region" description="Helical" evidence="16">
    <location>
        <begin position="440"/>
        <end position="461"/>
    </location>
</feature>
<dbReference type="GO" id="GO:0006855">
    <property type="term" value="P:xenobiotic transmembrane transport"/>
    <property type="evidence" value="ECO:0007669"/>
    <property type="project" value="UniProtKB-ARBA"/>
</dbReference>
<dbReference type="InterPro" id="IPR020846">
    <property type="entry name" value="MFS_dom"/>
</dbReference>
<comment type="similarity">
    <text evidence="3">Belongs to the major facilitator superfamily. Organophosphate:Pi antiporter (OPA) (TC 2.A.1.4) family.</text>
</comment>
<reference evidence="18" key="1">
    <citation type="journal article" date="2019" name="bioRxiv">
        <title>Long live the king: chromosome-level assembly of the lion (Panthera leo) using linked-read, Hi-C, and long read data.</title>
        <authorList>
            <person name="Armstrong E.E."/>
            <person name="Taylor R.W."/>
            <person name="Miller D.E."/>
            <person name="Kaelin C."/>
            <person name="Barsh G."/>
            <person name="Hadly E.A."/>
            <person name="Petrov D."/>
        </authorList>
    </citation>
    <scope>NUCLEOTIDE SEQUENCE [LARGE SCALE GENOMIC DNA]</scope>
</reference>
<dbReference type="AlphaFoldDB" id="A0A8C8WVN2"/>
<reference evidence="18" key="2">
    <citation type="submission" date="2025-08" db="UniProtKB">
        <authorList>
            <consortium name="Ensembl"/>
        </authorList>
    </citation>
    <scope>IDENTIFICATION</scope>
</reference>
<dbReference type="GO" id="GO:0005765">
    <property type="term" value="C:lysosomal membrane"/>
    <property type="evidence" value="ECO:0007669"/>
    <property type="project" value="UniProtKB-SubCell"/>
</dbReference>
<dbReference type="GO" id="GO:0042910">
    <property type="term" value="F:xenobiotic transmembrane transporter activity"/>
    <property type="evidence" value="ECO:0007669"/>
    <property type="project" value="UniProtKB-ARBA"/>
</dbReference>
<evidence type="ECO:0000256" key="5">
    <source>
        <dbReference type="ARBA" id="ARBA00022597"/>
    </source>
</evidence>
<comment type="function">
    <text evidence="14">Unlike the other SLC37 members, lacks glucose-6-phosphate antiporter activity. In osteoclasts, forms a transporter complex with ATRAID for nitrogen-containing-bisphophonates (N-BPs) required for releasing N-BP molecules that have trafficked to lysosomes through fluid-phase endocytosis into the cytosol.</text>
</comment>
<evidence type="ECO:0000256" key="8">
    <source>
        <dbReference type="ARBA" id="ARBA00022989"/>
    </source>
</evidence>
<evidence type="ECO:0000256" key="16">
    <source>
        <dbReference type="SAM" id="Phobius"/>
    </source>
</evidence>
<dbReference type="GO" id="GO:0005789">
    <property type="term" value="C:endoplasmic reticulum membrane"/>
    <property type="evidence" value="ECO:0007669"/>
    <property type="project" value="UniProtKB-SubCell"/>
</dbReference>
<evidence type="ECO:0000313" key="19">
    <source>
        <dbReference type="Proteomes" id="UP000694399"/>
    </source>
</evidence>
<comment type="subcellular location">
    <subcellularLocation>
        <location evidence="2">Endoplasmic reticulum membrane</location>
        <topology evidence="2">Multi-pass membrane protein</topology>
    </subcellularLocation>
    <subcellularLocation>
        <location evidence="1">Lysosome membrane</location>
        <topology evidence="1">Multi-pass membrane protein</topology>
    </subcellularLocation>
</comment>
<keyword evidence="4" id="KW-0813">Transport</keyword>
<feature type="transmembrane region" description="Helical" evidence="16">
    <location>
        <begin position="80"/>
        <end position="101"/>
    </location>
</feature>
<sequence length="478" mass="52715">MAWPNIFQRGTLFSRFSHHHVVVFLLTFFSYSLLHASRKTFSNVKVSISKQWTPSAFNKSIRLPVEIWSSNHLFNSAEEATLFLGTLDTIFLFSYAVGLFISGIVGDRLNLRWVLSFGMCSSALVVFVFGPVTEWLHFYNKGLYCCLWIGNGLLQSTGWPCVVAVMGNWFGKAGRGVVFGLWSACASVGNILGACLASSVLQYGYEYAFLVTAAVQFAGGIIIFFGLLVSPEEIGIPGIEAEENFEEDSHRPLINGAENEDEYEPNYSIQEGSTTTQVKAISFYQACCLPGVIPYSLAYACLKLVNYSFFFWLPFYLSNNFGWKEAEADKLSIWYDVGGIIGGTLQGFVSDVLQKRAPVLALSLLLAVGSLVGYSRFFIGGPSNMISSAISADLGHQELIQGSSEALATVTGIVDGTGSIGAAVGQYLVSLIQDNLGWMWVFYFFILMTSCTILFISPLIVREIRHLMQRRQAHSLSE</sequence>
<evidence type="ECO:0000256" key="4">
    <source>
        <dbReference type="ARBA" id="ARBA00022448"/>
    </source>
</evidence>
<gene>
    <name evidence="18" type="primary">SLC37A3</name>
</gene>
<comment type="subunit">
    <text evidence="15">Interacts with ATRAID; the interaction is direct and both proteins are mutually dependent for their stability.</text>
</comment>
<keyword evidence="7" id="KW-0256">Endoplasmic reticulum</keyword>
<evidence type="ECO:0000256" key="14">
    <source>
        <dbReference type="ARBA" id="ARBA00055872"/>
    </source>
</evidence>
<evidence type="ECO:0000256" key="6">
    <source>
        <dbReference type="ARBA" id="ARBA00022692"/>
    </source>
</evidence>
<keyword evidence="8 16" id="KW-1133">Transmembrane helix</keyword>
<evidence type="ECO:0000256" key="12">
    <source>
        <dbReference type="ARBA" id="ARBA00041091"/>
    </source>
</evidence>
<dbReference type="SUPFAM" id="SSF103473">
    <property type="entry name" value="MFS general substrate transporter"/>
    <property type="match status" value="1"/>
</dbReference>
<dbReference type="PANTHER" id="PTHR43184:SF12">
    <property type="entry name" value="SUGAR PHOSPHATE EXCHANGER 3"/>
    <property type="match status" value="1"/>
</dbReference>
<evidence type="ECO:0000259" key="17">
    <source>
        <dbReference type="PROSITE" id="PS50850"/>
    </source>
</evidence>
<evidence type="ECO:0000313" key="18">
    <source>
        <dbReference type="Ensembl" id="ENSPLOP00000008580.1"/>
    </source>
</evidence>
<keyword evidence="11" id="KW-0458">Lysosome</keyword>
<dbReference type="InterPro" id="IPR000849">
    <property type="entry name" value="Sugar_P_transporter"/>
</dbReference>
<dbReference type="PANTHER" id="PTHR43184">
    <property type="entry name" value="MAJOR FACILITATOR SUPERFAMILY TRANSPORTER 16, ISOFORM B"/>
    <property type="match status" value="1"/>
</dbReference>
<feature type="transmembrane region" description="Helical" evidence="16">
    <location>
        <begin position="360"/>
        <end position="379"/>
    </location>
</feature>
<evidence type="ECO:0000256" key="15">
    <source>
        <dbReference type="ARBA" id="ARBA00062109"/>
    </source>
</evidence>
<reference evidence="18" key="3">
    <citation type="submission" date="2025-09" db="UniProtKB">
        <authorList>
            <consortium name="Ensembl"/>
        </authorList>
    </citation>
    <scope>IDENTIFICATION</scope>
</reference>
<feature type="transmembrane region" description="Helical" evidence="16">
    <location>
        <begin position="12"/>
        <end position="34"/>
    </location>
</feature>